<organism evidence="2 3">
    <name type="scientific">Paraburkholderia tropica</name>
    <dbReference type="NCBI Taxonomy" id="92647"/>
    <lineage>
        <taxon>Bacteria</taxon>
        <taxon>Pseudomonadati</taxon>
        <taxon>Pseudomonadota</taxon>
        <taxon>Betaproteobacteria</taxon>
        <taxon>Burkholderiales</taxon>
        <taxon>Burkholderiaceae</taxon>
        <taxon>Paraburkholderia</taxon>
    </lineage>
</organism>
<feature type="region of interest" description="Disordered" evidence="1">
    <location>
        <begin position="1"/>
        <end position="38"/>
    </location>
</feature>
<protein>
    <submittedName>
        <fullName evidence="2">Uncharacterized protein</fullName>
    </submittedName>
</protein>
<sequence length="191" mass="20441">MRHPVRDGLAPNCSMSASDEISQTMNSSSAQALNRIPPDENRTGWCANRIFICILRCSDHLPTTTMRARRLGGLATGARRPDQTPSAPAQYAVGAANSLLPDSARSGSREAAGAKEPCISSLASDGCAAKAFGNVPTLGRRRKFQDSNSDFIRQNGQLEKRRRTCPMRRLKGDAPAVSAGDCESVRIAIGL</sequence>
<dbReference type="AlphaFoldDB" id="A0AAQ1JY02"/>
<evidence type="ECO:0000256" key="1">
    <source>
        <dbReference type="SAM" id="MobiDB-lite"/>
    </source>
</evidence>
<accession>A0AAQ1JY02</accession>
<proteinExistence type="predicted"/>
<gene>
    <name evidence="2" type="ORF">SAMN05216550_1263</name>
</gene>
<evidence type="ECO:0000313" key="3">
    <source>
        <dbReference type="Proteomes" id="UP000183529"/>
    </source>
</evidence>
<evidence type="ECO:0000313" key="2">
    <source>
        <dbReference type="EMBL" id="SEK13945.1"/>
    </source>
</evidence>
<feature type="compositionally biased region" description="Polar residues" evidence="1">
    <location>
        <begin position="13"/>
        <end position="32"/>
    </location>
</feature>
<reference evidence="2 3" key="1">
    <citation type="submission" date="2016-10" db="EMBL/GenBank/DDBJ databases">
        <authorList>
            <person name="Varghese N."/>
            <person name="Submissions S."/>
        </authorList>
    </citation>
    <scope>NUCLEOTIDE SEQUENCE [LARGE SCALE GENOMIC DNA]</scope>
    <source>
        <strain evidence="2 3">LMG 22274</strain>
    </source>
</reference>
<dbReference type="EMBL" id="FNZM01000026">
    <property type="protein sequence ID" value="SEK13945.1"/>
    <property type="molecule type" value="Genomic_DNA"/>
</dbReference>
<dbReference type="Proteomes" id="UP000183529">
    <property type="component" value="Unassembled WGS sequence"/>
</dbReference>
<name>A0AAQ1JY02_9BURK</name>
<comment type="caution">
    <text evidence="2">The sequence shown here is derived from an EMBL/GenBank/DDBJ whole genome shotgun (WGS) entry which is preliminary data.</text>
</comment>